<dbReference type="Gene3D" id="2.60.120.330">
    <property type="entry name" value="B-lactam Antibiotic, Isopenicillin N Synthase, Chain"/>
    <property type="match status" value="1"/>
</dbReference>
<name>A0A9Q0FGU6_9ROSI</name>
<feature type="domain" description="Fe2OG dioxygenase" evidence="7">
    <location>
        <begin position="219"/>
        <end position="319"/>
    </location>
</feature>
<evidence type="ECO:0000256" key="6">
    <source>
        <dbReference type="RuleBase" id="RU003682"/>
    </source>
</evidence>
<evidence type="ECO:0000256" key="4">
    <source>
        <dbReference type="ARBA" id="ARBA00023002"/>
    </source>
</evidence>
<dbReference type="GO" id="GO:0051213">
    <property type="term" value="F:dioxygenase activity"/>
    <property type="evidence" value="ECO:0007669"/>
    <property type="project" value="UniProtKB-ARBA"/>
</dbReference>
<dbReference type="InterPro" id="IPR005123">
    <property type="entry name" value="Oxoglu/Fe-dep_dioxygenase_dom"/>
</dbReference>
<dbReference type="AlphaFoldDB" id="A0A9Q0FGU6"/>
<dbReference type="Pfam" id="PF14226">
    <property type="entry name" value="DIOX_N"/>
    <property type="match status" value="1"/>
</dbReference>
<keyword evidence="4 6" id="KW-0560">Oxidoreductase</keyword>
<evidence type="ECO:0000313" key="8">
    <source>
        <dbReference type="EMBL" id="KAJ4830122.1"/>
    </source>
</evidence>
<keyword evidence="3 6" id="KW-0479">Metal-binding</keyword>
<dbReference type="PANTHER" id="PTHR10209:SF546">
    <property type="entry name" value="1-AMINOCYCLOPROPANE-1-CARBOXYLATE OXIDASE HOMOLOG 4-LIKE"/>
    <property type="match status" value="1"/>
</dbReference>
<reference evidence="8" key="2">
    <citation type="journal article" date="2023" name="Plants (Basel)">
        <title>Annotation of the Turnera subulata (Passifloraceae) Draft Genome Reveals the S-Locus Evolved after the Divergence of Turneroideae from Passifloroideae in a Stepwise Manner.</title>
        <authorList>
            <person name="Henning P.M."/>
            <person name="Roalson E.H."/>
            <person name="Mir W."/>
            <person name="McCubbin A.G."/>
            <person name="Shore J.S."/>
        </authorList>
    </citation>
    <scope>NUCLEOTIDE SEQUENCE</scope>
    <source>
        <strain evidence="8">F60SS</strain>
    </source>
</reference>
<evidence type="ECO:0000259" key="7">
    <source>
        <dbReference type="PROSITE" id="PS51471"/>
    </source>
</evidence>
<reference evidence="8" key="1">
    <citation type="submission" date="2022-02" db="EMBL/GenBank/DDBJ databases">
        <authorList>
            <person name="Henning P.M."/>
            <person name="McCubbin A.G."/>
            <person name="Shore J.S."/>
        </authorList>
    </citation>
    <scope>NUCLEOTIDE SEQUENCE</scope>
    <source>
        <strain evidence="8">F60SS</strain>
        <tissue evidence="8">Leaves</tissue>
    </source>
</reference>
<sequence>MAAENIGSYKYNRMEEMKEFDESKMGAKGLSDSGITSIPRFFIHSQETLADLKPRLKPSQKPITIPIIDLSNMNSSPPAHRAQIVTQVKEAATTWGFFQVTNHGVSQSVLDSTIKAIKSFHEKPHETKSPYYKRGKGPGIRYHTNDDLFRARAATWHDTLQVFIGSAPHIEEEELPEVCRKEVVEWDVWARMVAEMVMELLSEGLGLEAGKLKELTLSGYRVMLGHYYPWCPQPDLTLGITSHTDNGGLTVLLQNQVGGLQVRHGDDWVDVMPVHGGLVINIGDFLQIVYNGEYKSVQHRVLANSSKEPRISIADLFSPSDWQASGSHGPLPELVSPEKPALYRNFTHREVLQLFYDEGLVNKSLVDKFKLVS</sequence>
<dbReference type="EMBL" id="JAKUCV010005726">
    <property type="protein sequence ID" value="KAJ4830122.1"/>
    <property type="molecule type" value="Genomic_DNA"/>
</dbReference>
<comment type="caution">
    <text evidence="8">The sequence shown here is derived from an EMBL/GenBank/DDBJ whole genome shotgun (WGS) entry which is preliminary data.</text>
</comment>
<comment type="cofactor">
    <cofactor evidence="1">
        <name>Fe cation</name>
        <dbReference type="ChEBI" id="CHEBI:24875"/>
    </cofactor>
</comment>
<dbReference type="InterPro" id="IPR044861">
    <property type="entry name" value="IPNS-like_FE2OG_OXY"/>
</dbReference>
<dbReference type="Pfam" id="PF03171">
    <property type="entry name" value="2OG-FeII_Oxy"/>
    <property type="match status" value="1"/>
</dbReference>
<dbReference type="InterPro" id="IPR026992">
    <property type="entry name" value="DIOX_N"/>
</dbReference>
<proteinExistence type="inferred from homology"/>
<accession>A0A9Q0FGU6</accession>
<evidence type="ECO:0000256" key="3">
    <source>
        <dbReference type="ARBA" id="ARBA00022723"/>
    </source>
</evidence>
<gene>
    <name evidence="8" type="ORF">Tsubulata_001337</name>
</gene>
<dbReference type="InterPro" id="IPR027443">
    <property type="entry name" value="IPNS-like_sf"/>
</dbReference>
<dbReference type="OrthoDB" id="288590at2759"/>
<evidence type="ECO:0000256" key="2">
    <source>
        <dbReference type="ARBA" id="ARBA00008056"/>
    </source>
</evidence>
<organism evidence="8 9">
    <name type="scientific">Turnera subulata</name>
    <dbReference type="NCBI Taxonomy" id="218843"/>
    <lineage>
        <taxon>Eukaryota</taxon>
        <taxon>Viridiplantae</taxon>
        <taxon>Streptophyta</taxon>
        <taxon>Embryophyta</taxon>
        <taxon>Tracheophyta</taxon>
        <taxon>Spermatophyta</taxon>
        <taxon>Magnoliopsida</taxon>
        <taxon>eudicotyledons</taxon>
        <taxon>Gunneridae</taxon>
        <taxon>Pentapetalae</taxon>
        <taxon>rosids</taxon>
        <taxon>fabids</taxon>
        <taxon>Malpighiales</taxon>
        <taxon>Passifloraceae</taxon>
        <taxon>Turnera</taxon>
    </lineage>
</organism>
<evidence type="ECO:0000256" key="5">
    <source>
        <dbReference type="ARBA" id="ARBA00023004"/>
    </source>
</evidence>
<keyword evidence="5 6" id="KW-0408">Iron</keyword>
<dbReference type="PANTHER" id="PTHR10209">
    <property type="entry name" value="OXIDOREDUCTASE, 2OG-FE II OXYGENASE FAMILY PROTEIN"/>
    <property type="match status" value="1"/>
</dbReference>
<protein>
    <recommendedName>
        <fullName evidence="7">Fe2OG dioxygenase domain-containing protein</fullName>
    </recommendedName>
</protein>
<comment type="similarity">
    <text evidence="2 6">Belongs to the iron/ascorbate-dependent oxidoreductase family.</text>
</comment>
<dbReference type="SUPFAM" id="SSF51197">
    <property type="entry name" value="Clavaminate synthase-like"/>
    <property type="match status" value="1"/>
</dbReference>
<dbReference type="FunFam" id="2.60.120.330:FF:000005">
    <property type="entry name" value="1-aminocyclopropane-1-carboxylate oxidase homolog 1"/>
    <property type="match status" value="1"/>
</dbReference>
<dbReference type="Proteomes" id="UP001141552">
    <property type="component" value="Unassembled WGS sequence"/>
</dbReference>
<evidence type="ECO:0000256" key="1">
    <source>
        <dbReference type="ARBA" id="ARBA00001962"/>
    </source>
</evidence>
<keyword evidence="9" id="KW-1185">Reference proteome</keyword>
<evidence type="ECO:0000313" key="9">
    <source>
        <dbReference type="Proteomes" id="UP001141552"/>
    </source>
</evidence>
<dbReference type="PROSITE" id="PS51471">
    <property type="entry name" value="FE2OG_OXY"/>
    <property type="match status" value="1"/>
</dbReference>
<dbReference type="GO" id="GO:0046872">
    <property type="term" value="F:metal ion binding"/>
    <property type="evidence" value="ECO:0007669"/>
    <property type="project" value="UniProtKB-KW"/>
</dbReference>